<dbReference type="EMBL" id="BSUO01000001">
    <property type="protein sequence ID" value="GMA41071.1"/>
    <property type="molecule type" value="Genomic_DNA"/>
</dbReference>
<evidence type="ECO:0000313" key="2">
    <source>
        <dbReference type="EMBL" id="GMA41071.1"/>
    </source>
</evidence>
<dbReference type="SUPFAM" id="SSF53335">
    <property type="entry name" value="S-adenosyl-L-methionine-dependent methyltransferases"/>
    <property type="match status" value="1"/>
</dbReference>
<protein>
    <recommendedName>
        <fullName evidence="1">Methyltransferase domain-containing protein</fullName>
    </recommendedName>
</protein>
<comment type="caution">
    <text evidence="2">The sequence shown here is derived from an EMBL/GenBank/DDBJ whole genome shotgun (WGS) entry which is preliminary data.</text>
</comment>
<name>A0ABQ6IVI7_9MICO</name>
<accession>A0ABQ6IVI7</accession>
<dbReference type="CDD" id="cd02440">
    <property type="entry name" value="AdoMet_MTases"/>
    <property type="match status" value="1"/>
</dbReference>
<dbReference type="InterPro" id="IPR029063">
    <property type="entry name" value="SAM-dependent_MTases_sf"/>
</dbReference>
<organism evidence="2 3">
    <name type="scientific">Mobilicoccus caccae</name>
    <dbReference type="NCBI Taxonomy" id="1859295"/>
    <lineage>
        <taxon>Bacteria</taxon>
        <taxon>Bacillati</taxon>
        <taxon>Actinomycetota</taxon>
        <taxon>Actinomycetes</taxon>
        <taxon>Micrococcales</taxon>
        <taxon>Dermatophilaceae</taxon>
        <taxon>Mobilicoccus</taxon>
    </lineage>
</organism>
<evidence type="ECO:0000259" key="1">
    <source>
        <dbReference type="Pfam" id="PF13649"/>
    </source>
</evidence>
<reference evidence="3" key="1">
    <citation type="journal article" date="2019" name="Int. J. Syst. Evol. Microbiol.">
        <title>The Global Catalogue of Microorganisms (GCM) 10K type strain sequencing project: providing services to taxonomists for standard genome sequencing and annotation.</title>
        <authorList>
            <consortium name="The Broad Institute Genomics Platform"/>
            <consortium name="The Broad Institute Genome Sequencing Center for Infectious Disease"/>
            <person name="Wu L."/>
            <person name="Ma J."/>
        </authorList>
    </citation>
    <scope>NUCLEOTIDE SEQUENCE [LARGE SCALE GENOMIC DNA]</scope>
    <source>
        <strain evidence="3">NBRC 113072</strain>
    </source>
</reference>
<gene>
    <name evidence="2" type="ORF">GCM10025883_31160</name>
</gene>
<dbReference type="Gene3D" id="3.40.50.150">
    <property type="entry name" value="Vaccinia Virus protein VP39"/>
    <property type="match status" value="1"/>
</dbReference>
<dbReference type="RefSeq" id="WP_284304669.1">
    <property type="nucleotide sequence ID" value="NZ_BSUO01000001.1"/>
</dbReference>
<dbReference type="Pfam" id="PF13649">
    <property type="entry name" value="Methyltransf_25"/>
    <property type="match status" value="1"/>
</dbReference>
<proteinExistence type="predicted"/>
<sequence length="253" mass="27839">MSQPSHHDASRITGVATDIDSASVAAFFADRATRAGGPNPLSAVIYQDRHPELARARDTHERSFAVPRLKLDGARIALDVGCGIGRWAPDIIDHGVDYVGTDFSAELLEHARSAHGQASVRFVHLAAQDLSPSTLGRSDFDRVLLAGLLIYLNDVDVRRVLHGIESVCAPSALLYIREPAAVTTRLTLKGHWSEEMSSQYNAIYRSITELNALLADTLLQAGFNVVERGDLYPEHLNNRSETRQVYYILERPA</sequence>
<dbReference type="InterPro" id="IPR041698">
    <property type="entry name" value="Methyltransf_25"/>
</dbReference>
<feature type="domain" description="Methyltransferase" evidence="1">
    <location>
        <begin position="78"/>
        <end position="170"/>
    </location>
</feature>
<dbReference type="Proteomes" id="UP001157126">
    <property type="component" value="Unassembled WGS sequence"/>
</dbReference>
<keyword evidence="3" id="KW-1185">Reference proteome</keyword>
<evidence type="ECO:0000313" key="3">
    <source>
        <dbReference type="Proteomes" id="UP001157126"/>
    </source>
</evidence>